<dbReference type="Proteomes" id="UP000243217">
    <property type="component" value="Unassembled WGS sequence"/>
</dbReference>
<dbReference type="EMBL" id="JNBS01000302">
    <property type="protein sequence ID" value="OQS06841.1"/>
    <property type="molecule type" value="Genomic_DNA"/>
</dbReference>
<name>A0A1W0A9J2_9STRA</name>
<reference evidence="2 3" key="1">
    <citation type="journal article" date="2014" name="Genome Biol. Evol.">
        <title>The secreted proteins of Achlya hypogyna and Thraustotheca clavata identify the ancestral oomycete secretome and reveal gene acquisitions by horizontal gene transfer.</title>
        <authorList>
            <person name="Misner I."/>
            <person name="Blouin N."/>
            <person name="Leonard G."/>
            <person name="Richards T.A."/>
            <person name="Lane C.E."/>
        </authorList>
    </citation>
    <scope>NUCLEOTIDE SEQUENCE [LARGE SCALE GENOMIC DNA]</scope>
    <source>
        <strain evidence="2 3">ATCC 34112</strain>
    </source>
</reference>
<evidence type="ECO:0000256" key="1">
    <source>
        <dbReference type="SAM" id="MobiDB-lite"/>
    </source>
</evidence>
<dbReference type="OrthoDB" id="79214at2759"/>
<gene>
    <name evidence="2" type="ORF">THRCLA_20276</name>
</gene>
<organism evidence="2 3">
    <name type="scientific">Thraustotheca clavata</name>
    <dbReference type="NCBI Taxonomy" id="74557"/>
    <lineage>
        <taxon>Eukaryota</taxon>
        <taxon>Sar</taxon>
        <taxon>Stramenopiles</taxon>
        <taxon>Oomycota</taxon>
        <taxon>Saprolegniomycetes</taxon>
        <taxon>Saprolegniales</taxon>
        <taxon>Achlyaceae</taxon>
        <taxon>Thraustotheca</taxon>
    </lineage>
</organism>
<proteinExistence type="predicted"/>
<feature type="region of interest" description="Disordered" evidence="1">
    <location>
        <begin position="35"/>
        <end position="67"/>
    </location>
</feature>
<accession>A0A1W0A9J2</accession>
<keyword evidence="3" id="KW-1185">Reference proteome</keyword>
<protein>
    <submittedName>
        <fullName evidence="2">Uncharacterized protein</fullName>
    </submittedName>
</protein>
<sequence>MTVPPPVFPHSSQSYYSSYPTFKCEPLPSLYPQQQWTIESNTSSNSSSPTQQTSSRGKRAKQDTKEYKKEWYAAHREAQKQKMKAWYEKNKAKRLLQMKAYNSRRLQMQREAATKNTPSKASLSFILC</sequence>
<feature type="compositionally biased region" description="Low complexity" evidence="1">
    <location>
        <begin position="40"/>
        <end position="55"/>
    </location>
</feature>
<evidence type="ECO:0000313" key="2">
    <source>
        <dbReference type="EMBL" id="OQS06841.1"/>
    </source>
</evidence>
<comment type="caution">
    <text evidence="2">The sequence shown here is derived from an EMBL/GenBank/DDBJ whole genome shotgun (WGS) entry which is preliminary data.</text>
</comment>
<evidence type="ECO:0000313" key="3">
    <source>
        <dbReference type="Proteomes" id="UP000243217"/>
    </source>
</evidence>
<dbReference type="AlphaFoldDB" id="A0A1W0A9J2"/>